<protein>
    <submittedName>
        <fullName evidence="1">Uncharacterized protein</fullName>
    </submittedName>
</protein>
<organism evidence="1 2">
    <name type="scientific">Trichonephila clavipes</name>
    <name type="common">Golden silk orbweaver</name>
    <name type="synonym">Nephila clavipes</name>
    <dbReference type="NCBI Taxonomy" id="2585209"/>
    <lineage>
        <taxon>Eukaryota</taxon>
        <taxon>Metazoa</taxon>
        <taxon>Ecdysozoa</taxon>
        <taxon>Arthropoda</taxon>
        <taxon>Chelicerata</taxon>
        <taxon>Arachnida</taxon>
        <taxon>Araneae</taxon>
        <taxon>Araneomorphae</taxon>
        <taxon>Entelegynae</taxon>
        <taxon>Araneoidea</taxon>
        <taxon>Nephilidae</taxon>
        <taxon>Trichonephila</taxon>
    </lineage>
</organism>
<gene>
    <name evidence="1" type="ORF">TNCV_4711051</name>
</gene>
<dbReference type="Proteomes" id="UP000887159">
    <property type="component" value="Unassembled WGS sequence"/>
</dbReference>
<sequence>MAFRECYDSPLFKREEVLERLSDSQTEVIRDREPLVKELCRFLLYRFHRLKSGRFQSRFYLQNQNNSHGAKSGEYDARSSTRLRLSAKYRFTDSALWAGALFWCKIHELFFHNSCRFLRTRSRSVTKTDK</sequence>
<dbReference type="EMBL" id="BMAU01021219">
    <property type="protein sequence ID" value="GFY00303.1"/>
    <property type="molecule type" value="Genomic_DNA"/>
</dbReference>
<proteinExistence type="predicted"/>
<name>A0A8X6S4E7_TRICX</name>
<comment type="caution">
    <text evidence="1">The sequence shown here is derived from an EMBL/GenBank/DDBJ whole genome shotgun (WGS) entry which is preliminary data.</text>
</comment>
<keyword evidence="2" id="KW-1185">Reference proteome</keyword>
<reference evidence="1" key="1">
    <citation type="submission" date="2020-08" db="EMBL/GenBank/DDBJ databases">
        <title>Multicomponent nature underlies the extraordinary mechanical properties of spider dragline silk.</title>
        <authorList>
            <person name="Kono N."/>
            <person name="Nakamura H."/>
            <person name="Mori M."/>
            <person name="Yoshida Y."/>
            <person name="Ohtoshi R."/>
            <person name="Malay A.D."/>
            <person name="Moran D.A.P."/>
            <person name="Tomita M."/>
            <person name="Numata K."/>
            <person name="Arakawa K."/>
        </authorList>
    </citation>
    <scope>NUCLEOTIDE SEQUENCE</scope>
</reference>
<evidence type="ECO:0000313" key="1">
    <source>
        <dbReference type="EMBL" id="GFY00303.1"/>
    </source>
</evidence>
<accession>A0A8X6S4E7</accession>
<evidence type="ECO:0000313" key="2">
    <source>
        <dbReference type="Proteomes" id="UP000887159"/>
    </source>
</evidence>
<dbReference type="AlphaFoldDB" id="A0A8X6S4E7"/>